<dbReference type="EMBL" id="CP003844">
    <property type="protein sequence ID" value="AFT74194.1"/>
    <property type="molecule type" value="Genomic_DNA"/>
</dbReference>
<dbReference type="PANTHER" id="PTHR12526">
    <property type="entry name" value="GLYCOSYLTRANSFERASE"/>
    <property type="match status" value="1"/>
</dbReference>
<dbReference type="GO" id="GO:1901135">
    <property type="term" value="P:carbohydrate derivative metabolic process"/>
    <property type="evidence" value="ECO:0007669"/>
    <property type="project" value="UniProtKB-ARBA"/>
</dbReference>
<dbReference type="Proteomes" id="UP000006296">
    <property type="component" value="Chromosome"/>
</dbReference>
<accession>A0AB32ZY16</accession>
<dbReference type="InterPro" id="IPR001296">
    <property type="entry name" value="Glyco_trans_1"/>
</dbReference>
<sequence>MEKRKVFFLINSIGFGGAERALVNLLSIPSLYSALDISVVLLDKEPLVRQLPSNVKLCQLDAKRALLRSILQLNSLLSEEKPTLVVSFLVRANVCNALTGIIQKHKVILCERMHLSSHLDNQFTGFKRSFAGLIPLISYRWADAVLGVSSGVTRNLIEHFHVNSKKAHTIFNPYNIEAIRKASKEAPEVDLPSNFIVSAGRLTAAKNFKQLINAYLSSTETASLCILGEGEQREELNRYIKDRRAEKRIILLGYAKNPFTIFSRAKYYISASTNEGFPNALLEAMTVGLPVIMTNCPSGPAEILEGDSNFKSDKCHLGKFGVLVPLDNELQLTVAINRMQVDEIRADYSARSIMRSRDFSIDKVSAEYWMFLKRFL</sequence>
<dbReference type="AlphaFoldDB" id="A0AB32ZY16"/>
<dbReference type="PANTHER" id="PTHR12526:SF630">
    <property type="entry name" value="GLYCOSYLTRANSFERASE"/>
    <property type="match status" value="1"/>
</dbReference>
<reference evidence="3" key="1">
    <citation type="journal article" date="2012" name="Sci. Rep.">
        <title>Genomes of surface isolates of Alteromonas macleodii: the life of a widespread marine opportunistic copiotroph.</title>
        <authorList>
            <person name="Lopez-Perez M."/>
            <person name="Gonzaga A."/>
            <person name="Martin-Cuadrado A.B."/>
            <person name="Onyshchenko O."/>
            <person name="Ghavidel A."/>
            <person name="Ghai R."/>
            <person name="Rodriguez-Valera F."/>
        </authorList>
    </citation>
    <scope>NUCLEOTIDE SEQUENCE [LARGE SCALE GENOMIC DNA]</scope>
    <source>
        <strain evidence="3">English Channel 673</strain>
    </source>
</reference>
<keyword evidence="2" id="KW-0808">Transferase</keyword>
<dbReference type="GO" id="GO:0016757">
    <property type="term" value="F:glycosyltransferase activity"/>
    <property type="evidence" value="ECO:0007669"/>
    <property type="project" value="InterPro"/>
</dbReference>
<evidence type="ECO:0000313" key="2">
    <source>
        <dbReference type="EMBL" id="AFT74194.1"/>
    </source>
</evidence>
<evidence type="ECO:0000259" key="1">
    <source>
        <dbReference type="Pfam" id="PF00534"/>
    </source>
</evidence>
<dbReference type="Pfam" id="PF00534">
    <property type="entry name" value="Glycos_transf_1"/>
    <property type="match status" value="1"/>
</dbReference>
<dbReference type="CDD" id="cd03811">
    <property type="entry name" value="GT4_GT28_WabH-like"/>
    <property type="match status" value="1"/>
</dbReference>
<organism evidence="2 3">
    <name type="scientific">Alteromonas macleodii (strain English Channel 673)</name>
    <dbReference type="NCBI Taxonomy" id="1004788"/>
    <lineage>
        <taxon>Bacteria</taxon>
        <taxon>Pseudomonadati</taxon>
        <taxon>Pseudomonadota</taxon>
        <taxon>Gammaproteobacteria</taxon>
        <taxon>Alteromonadales</taxon>
        <taxon>Alteromonadaceae</taxon>
        <taxon>Alteromonas/Salinimonas group</taxon>
        <taxon>Alteromonas</taxon>
    </lineage>
</organism>
<name>A0AB32ZY16_ALTME</name>
<feature type="domain" description="Glycosyl transferase family 1" evidence="1">
    <location>
        <begin position="182"/>
        <end position="305"/>
    </location>
</feature>
<evidence type="ECO:0000313" key="3">
    <source>
        <dbReference type="Proteomes" id="UP000006296"/>
    </source>
</evidence>
<proteinExistence type="predicted"/>
<protein>
    <submittedName>
        <fullName evidence="2">Group 1 glycosyl transferase</fullName>
    </submittedName>
</protein>
<dbReference type="KEGG" id="amg:AMEC673_07500"/>
<dbReference type="SUPFAM" id="SSF53756">
    <property type="entry name" value="UDP-Glycosyltransferase/glycogen phosphorylase"/>
    <property type="match status" value="1"/>
</dbReference>
<dbReference type="Gene3D" id="3.40.50.2000">
    <property type="entry name" value="Glycogen Phosphorylase B"/>
    <property type="match status" value="2"/>
</dbReference>
<gene>
    <name evidence="2" type="ordered locus">AMEC673_07500</name>
</gene>